<reference evidence="3 4" key="1">
    <citation type="journal article" date="2013" name="Int. J. Syst. Evol. Microbiol.">
        <title>Ilumatobacter nonamiense sp. nov. and Ilumatobacter coccineum sp. nov., isolated from seashore sand.</title>
        <authorList>
            <person name="Matsumoto A."/>
            <person name="Kasai H."/>
            <person name="Matsuo Y."/>
            <person name="Shizuri Y."/>
            <person name="Ichikawa N."/>
            <person name="Fujita N."/>
            <person name="Omura S."/>
            <person name="Takahashi Y."/>
        </authorList>
    </citation>
    <scope>NUCLEOTIDE SEQUENCE [LARGE SCALE GENOMIC DNA]</scope>
    <source>
        <strain evidence="4">NBRC 103263 / KCTC 29153 / YM16-304</strain>
    </source>
</reference>
<dbReference type="Pfam" id="PF11160">
    <property type="entry name" value="Hva1_TUDOR"/>
    <property type="match status" value="1"/>
</dbReference>
<feature type="domain" description="Hypervirulence associated protein TUDOR" evidence="2">
    <location>
        <begin position="13"/>
        <end position="74"/>
    </location>
</feature>
<dbReference type="AlphaFoldDB" id="A0A6C7ED96"/>
<keyword evidence="4" id="KW-1185">Reference proteome</keyword>
<organism evidence="3 4">
    <name type="scientific">Ilumatobacter coccineus (strain NBRC 103263 / KCTC 29153 / YM16-304)</name>
    <dbReference type="NCBI Taxonomy" id="1313172"/>
    <lineage>
        <taxon>Bacteria</taxon>
        <taxon>Bacillati</taxon>
        <taxon>Actinomycetota</taxon>
        <taxon>Acidimicrobiia</taxon>
        <taxon>Acidimicrobiales</taxon>
        <taxon>Ilumatobacteraceae</taxon>
        <taxon>Ilumatobacter</taxon>
    </lineage>
</organism>
<dbReference type="EMBL" id="AP012057">
    <property type="protein sequence ID" value="BAN04293.1"/>
    <property type="molecule type" value="Genomic_DNA"/>
</dbReference>
<feature type="region of interest" description="Disordered" evidence="1">
    <location>
        <begin position="58"/>
        <end position="77"/>
    </location>
</feature>
<dbReference type="InterPro" id="IPR021331">
    <property type="entry name" value="Hva1_TUDOR"/>
</dbReference>
<protein>
    <recommendedName>
        <fullName evidence="2">Hypervirulence associated protein TUDOR domain-containing protein</fullName>
    </recommendedName>
</protein>
<sequence>MQNRTMSYEIHIGDSVEWDWGNGTASGKVTERFTSKVSRTLDGTEVTRNATDDEPAYLVEQEDGSEVLKSASELRSA</sequence>
<accession>A0A6C7ED96</accession>
<evidence type="ECO:0000259" key="2">
    <source>
        <dbReference type="Pfam" id="PF11160"/>
    </source>
</evidence>
<evidence type="ECO:0000313" key="4">
    <source>
        <dbReference type="Proteomes" id="UP000011863"/>
    </source>
</evidence>
<gene>
    <name evidence="3" type="ORF">YM304_39790</name>
</gene>
<proteinExistence type="predicted"/>
<evidence type="ECO:0000313" key="3">
    <source>
        <dbReference type="EMBL" id="BAN04293.1"/>
    </source>
</evidence>
<evidence type="ECO:0000256" key="1">
    <source>
        <dbReference type="SAM" id="MobiDB-lite"/>
    </source>
</evidence>
<name>A0A6C7ED96_ILUCY</name>
<dbReference type="Proteomes" id="UP000011863">
    <property type="component" value="Chromosome"/>
</dbReference>
<dbReference type="KEGG" id="aym:YM304_39790"/>